<evidence type="ECO:0000313" key="1">
    <source>
        <dbReference type="EMBL" id="HJD32194.1"/>
    </source>
</evidence>
<dbReference type="AlphaFoldDB" id="A0A9D2QYP2"/>
<evidence type="ECO:0000313" key="2">
    <source>
        <dbReference type="Proteomes" id="UP000823851"/>
    </source>
</evidence>
<protein>
    <submittedName>
        <fullName evidence="1">Uncharacterized protein</fullName>
    </submittedName>
</protein>
<sequence>MEGPSFRTGLRLLSVLLCMTLLAGFFPVQSAASGIVSGTAGTASGLSGTAFGSFGTASGTPAGTDAGQPVTLTDLGELDAPETYPAKGALCLQVARSKSIGADGGTSYLYEEAYLPVVVAEDHSVYGELDTLAGLLGMNVQYFDSTALVTFFETDVFLALGDPQAGYTTPLFSVMAGMGRTPVLLDQMWYVPLDEFLNLTGTIQKYGETNWLGKQQLALIPPQRTVLDDIGAFYRDAYSRYAFSYVKDLGYTEEQAAELAGQASVIQYVEGVGSLDLKTWLAIAFGGYDAIRYYESGYAETFLNCLLQENEEIAVKRLEDSKRTLDYMGCMLDICTSAMKKTGASGAGSTASATDVQAALADAKTTLSAQGAGSYVGDFGRYITAYQNTATALSHLLTLAALGLTFGNADGQMAEAAETFYENRNLLPERTMREDQYQTVQRKISQFSGSASKAAVDQFILDNGARLFLDVAAIAEYGAAKTVAGGSALWSASARLVGGEWIDASESFLVGMFGMQYEADAVALARQELDRMLSEQNTALSEAQEKELRNLFFHAAKACLVTRTYGCAGCPAILEKYPQLQTKQNAINEELSSIAARVSNPAVPFWRLPGQLLSAGPYRQEHYKNVLYNFCGLRGQILDWKNERPAKNVRVEVVSKSGEKLTEFVTDKNGRFEAEFALEEINVWEQTPLVQELTLHLYYKRNPVVLEDIQADYFHSYEVNGLHVGRKTVETLAYVFGASTQDGQTAVEILRFELDEAAIGFDAPDGFGGSYPAYVALPGQLHTASDAETVLLKEGVELETLYGRLIPEGSMLRGVLDFVSEAGGAGGSGVPQASLSDAQAIQEYVDAYYEANGQYPTFQLEMVNSLIVSGEAALVDADESDIPH</sequence>
<reference evidence="1" key="1">
    <citation type="journal article" date="2021" name="PeerJ">
        <title>Extensive microbial diversity within the chicken gut microbiome revealed by metagenomics and culture.</title>
        <authorList>
            <person name="Gilroy R."/>
            <person name="Ravi A."/>
            <person name="Getino M."/>
            <person name="Pursley I."/>
            <person name="Horton D.L."/>
            <person name="Alikhan N.F."/>
            <person name="Baker D."/>
            <person name="Gharbi K."/>
            <person name="Hall N."/>
            <person name="Watson M."/>
            <person name="Adriaenssens E.M."/>
            <person name="Foster-Nyarko E."/>
            <person name="Jarju S."/>
            <person name="Secka A."/>
            <person name="Antonio M."/>
            <person name="Oren A."/>
            <person name="Chaudhuri R.R."/>
            <person name="La Ragione R."/>
            <person name="Hildebrand F."/>
            <person name="Pallen M.J."/>
        </authorList>
    </citation>
    <scope>NUCLEOTIDE SEQUENCE</scope>
    <source>
        <strain evidence="1">ChiHjej8B7-25341</strain>
    </source>
</reference>
<reference evidence="1" key="2">
    <citation type="submission" date="2021-04" db="EMBL/GenBank/DDBJ databases">
        <authorList>
            <person name="Gilroy R."/>
        </authorList>
    </citation>
    <scope>NUCLEOTIDE SEQUENCE</scope>
    <source>
        <strain evidence="1">ChiHjej8B7-25341</strain>
    </source>
</reference>
<organism evidence="1 2">
    <name type="scientific">Candidatus Eisenbergiella stercorigallinarum</name>
    <dbReference type="NCBI Taxonomy" id="2838557"/>
    <lineage>
        <taxon>Bacteria</taxon>
        <taxon>Bacillati</taxon>
        <taxon>Bacillota</taxon>
        <taxon>Clostridia</taxon>
        <taxon>Lachnospirales</taxon>
        <taxon>Lachnospiraceae</taxon>
        <taxon>Eisenbergiella</taxon>
    </lineage>
</organism>
<proteinExistence type="predicted"/>
<accession>A0A9D2QYP2</accession>
<comment type="caution">
    <text evidence="1">The sequence shown here is derived from an EMBL/GenBank/DDBJ whole genome shotgun (WGS) entry which is preliminary data.</text>
</comment>
<dbReference type="Proteomes" id="UP000823851">
    <property type="component" value="Unassembled WGS sequence"/>
</dbReference>
<name>A0A9D2QYP2_9FIRM</name>
<gene>
    <name evidence="1" type="ORF">H9912_09665</name>
</gene>
<dbReference type="EMBL" id="DWUW01000274">
    <property type="protein sequence ID" value="HJD32194.1"/>
    <property type="molecule type" value="Genomic_DNA"/>
</dbReference>